<dbReference type="VEuPathDB" id="TriTrypDB:ECC02_000271"/>
<dbReference type="VEuPathDB" id="TriTrypDB:TCDM_01458"/>
<organism evidence="2 3">
    <name type="scientific">Trypanosoma cruzi</name>
    <dbReference type="NCBI Taxonomy" id="5693"/>
    <lineage>
        <taxon>Eukaryota</taxon>
        <taxon>Discoba</taxon>
        <taxon>Euglenozoa</taxon>
        <taxon>Kinetoplastea</taxon>
        <taxon>Metakinetoplastina</taxon>
        <taxon>Trypanosomatida</taxon>
        <taxon>Trypanosomatidae</taxon>
        <taxon>Trypanosoma</taxon>
        <taxon>Schizotrypanum</taxon>
    </lineage>
</organism>
<sequence>MWRLLQGPAICCCGCLTALPVMPILPFVLVLLCFVCVSVVLACKGIGHQSTVEEHFLCPFAVNGRKHIHCLCFACARESRGRSLLWFCVYVCVRRMGRTETEGNNSGEVQQAVSEGTCLLESTTPTRRLELGGESAGVDTNAVVRRAWEKDITAFLASQSHTLFARDPLLELKLDDSPDGIARREQAGVSSTASPLCAASPMSAWRRRSELQDDVRAEERRHHTGDPAESRLLLFSPLRCAAEEEEEQVIIGRDVTYPDNDVLGLHSLGQAVTGMEHCFSTPRLIPTPETHTSRRQAASQVTTGCAVGLAAQALSPVQQANNVPFRSWNSREQQKVGAVAVSTGGVLPEAVDGGCAERAALSQGAAKEALGPFPKDVVMGQGDLGEGGKEDAFALPLPLSTRKSGGCDDEDAPLFCRVTPVGRRGAGGFVPVTDSAGPRFTAGMRVEGRWGCRWFGAVITEGEQNGYVQLRWDEDGSLLHVKVREVRLPQDKWRMNGRRTRSLLNTPSVMTATQLVELVENETPHPELSVKEELGLNPLDEDVGVSPSFLTLYLTSAALSQLAGKGCVLTQLMERGTLIVELPLNVESLSSNFSFGQRRTGEKRFFFVVAEDDVKRDDGMIIAVAHAMGLSAVSVGWLEELEVDVAGGRPHVCIPKPKHLIGQDNDTFVRWRLLSSKEERFLSQKRIYVAGEDAEIAFLLQVCGGTITHQLPPDGDSPPHYLYVAPGKRAQITTSVTSVALLEKSWLFHRIHEFFLALPPSRNGRSDAGVVINSLVASPVSGVKRLRDKTEEEARTRVAEAVPLSPANADRGSSRVTFTSGGEVLTVLEGEDYYFRMPRVSGSRMHDRNKNEAPVVELGRVVRLGGDDVVTLLLYEVKYRVLRQNPHTGSLENQTTVYLGSRTATVPLENLIFSIPVYVVDASQMQHMYVLESPPRGVDAAAVGGGCAGSQGVRMKEAMDEEPPYRCRTDEKASPALCPTGPSFVLASGDVHARSPNREGTVLEEIKVNGCKIRPGVEVCFRDYCSLAGMAASASEGRSTGCVQAIQCVANGVVLVLHRTNLSDDSGMPKMVLITPDMVTGMA</sequence>
<dbReference type="VEuPathDB" id="TriTrypDB:TcCL_ESM04593"/>
<dbReference type="VEuPathDB" id="TriTrypDB:TcBrA4_0029640"/>
<dbReference type="VEuPathDB" id="TriTrypDB:TcBrA4_0029630"/>
<dbReference type="VEuPathDB" id="TriTrypDB:TcYC6_0096410"/>
<dbReference type="VEuPathDB" id="TriTrypDB:TcCLB.511501.10"/>
<dbReference type="OrthoDB" id="265892at2759"/>
<dbReference type="VEuPathDB" id="TriTrypDB:TcG_00403"/>
<dbReference type="VEuPathDB" id="TriTrypDB:TcCLB.511753.110"/>
<comment type="caution">
    <text evidence="2">The sequence shown here is derived from an EMBL/GenBank/DDBJ whole genome shotgun (WGS) entry which is preliminary data.</text>
</comment>
<dbReference type="VEuPathDB" id="TriTrypDB:TcG_00401"/>
<dbReference type="VEuPathDB" id="TriTrypDB:C3747_41g304"/>
<dbReference type="Proteomes" id="UP000246078">
    <property type="component" value="Unassembled WGS sequence"/>
</dbReference>
<dbReference type="VEuPathDB" id="TriTrypDB:C4B63_18g13"/>
<proteinExistence type="predicted"/>
<evidence type="ECO:0000313" key="2">
    <source>
        <dbReference type="EMBL" id="PWV13674.1"/>
    </source>
</evidence>
<dbReference type="VEuPathDB" id="TriTrypDB:TcG_00404"/>
<evidence type="ECO:0000313" key="3">
    <source>
        <dbReference type="Proteomes" id="UP000246078"/>
    </source>
</evidence>
<dbReference type="VEuPathDB" id="TriTrypDB:TCSYLVIO_003189"/>
<keyword evidence="1" id="KW-0812">Transmembrane</keyword>
<dbReference type="VEuPathDB" id="TriTrypDB:TCDM_01459"/>
<feature type="transmembrane region" description="Helical" evidence="1">
    <location>
        <begin position="12"/>
        <end position="41"/>
    </location>
</feature>
<dbReference type="AlphaFoldDB" id="A0A2V2X4P6"/>
<dbReference type="VEuPathDB" id="TriTrypDB:Tc_MARK_1897"/>
<name>A0A2V2X4P6_TRYCR</name>
<gene>
    <name evidence="2" type="ORF">C3747_41g304</name>
</gene>
<reference evidence="2 3" key="1">
    <citation type="journal article" date="2018" name="Microb. Genom.">
        <title>Expanding an expanded genome: long-read sequencing of Trypanosoma cruzi.</title>
        <authorList>
            <person name="Berna L."/>
            <person name="Rodriguez M."/>
            <person name="Chiribao M.L."/>
            <person name="Parodi-Talice A."/>
            <person name="Pita S."/>
            <person name="Rijo G."/>
            <person name="Alvarez-Valin F."/>
            <person name="Robello C."/>
        </authorList>
    </citation>
    <scope>NUCLEOTIDE SEQUENCE [LARGE SCALE GENOMIC DNA]</scope>
    <source>
        <strain evidence="2 3">TCC</strain>
    </source>
</reference>
<keyword evidence="1" id="KW-0472">Membrane</keyword>
<dbReference type="OMA" id="EDYYFRM"/>
<protein>
    <submittedName>
        <fullName evidence="2">Uncharacterized protein</fullName>
    </submittedName>
</protein>
<evidence type="ECO:0000256" key="1">
    <source>
        <dbReference type="SAM" id="Phobius"/>
    </source>
</evidence>
<dbReference type="EMBL" id="PRFC01000041">
    <property type="protein sequence ID" value="PWV13674.1"/>
    <property type="molecule type" value="Genomic_DNA"/>
</dbReference>
<keyword evidence="1" id="KW-1133">Transmembrane helix</keyword>
<accession>A0A2V2X4P6</accession>